<comment type="subcellular location">
    <subcellularLocation>
        <location evidence="1">Cell membrane</location>
        <topology evidence="1">Multi-pass membrane protein</topology>
    </subcellularLocation>
</comment>
<comment type="caution">
    <text evidence="8">The sequence shown here is derived from an EMBL/GenBank/DDBJ whole genome shotgun (WGS) entry which is preliminary data.</text>
</comment>
<dbReference type="Gene3D" id="1.20.1630.10">
    <property type="entry name" value="Formate dehydrogenase/DMSO reductase domain"/>
    <property type="match status" value="1"/>
</dbReference>
<dbReference type="EMBL" id="LAZR01024936">
    <property type="protein sequence ID" value="KKL73517.1"/>
    <property type="molecule type" value="Genomic_DNA"/>
</dbReference>
<dbReference type="InterPro" id="IPR052049">
    <property type="entry name" value="Electron_transfer_protein"/>
</dbReference>
<evidence type="ECO:0000256" key="2">
    <source>
        <dbReference type="ARBA" id="ARBA00008929"/>
    </source>
</evidence>
<evidence type="ECO:0000256" key="7">
    <source>
        <dbReference type="SAM" id="Phobius"/>
    </source>
</evidence>
<organism evidence="8">
    <name type="scientific">marine sediment metagenome</name>
    <dbReference type="NCBI Taxonomy" id="412755"/>
    <lineage>
        <taxon>unclassified sequences</taxon>
        <taxon>metagenomes</taxon>
        <taxon>ecological metagenomes</taxon>
    </lineage>
</organism>
<evidence type="ECO:0000256" key="1">
    <source>
        <dbReference type="ARBA" id="ARBA00004651"/>
    </source>
</evidence>
<reference evidence="8" key="1">
    <citation type="journal article" date="2015" name="Nature">
        <title>Complex archaea that bridge the gap between prokaryotes and eukaryotes.</title>
        <authorList>
            <person name="Spang A."/>
            <person name="Saw J.H."/>
            <person name="Jorgensen S.L."/>
            <person name="Zaremba-Niedzwiedzka K."/>
            <person name="Martijn J."/>
            <person name="Lind A.E."/>
            <person name="van Eijk R."/>
            <person name="Schleper C."/>
            <person name="Guy L."/>
            <person name="Ettema T.J."/>
        </authorList>
    </citation>
    <scope>NUCLEOTIDE SEQUENCE</scope>
</reference>
<dbReference type="PANTHER" id="PTHR34856">
    <property type="entry name" value="PROTEIN NRFD"/>
    <property type="match status" value="1"/>
</dbReference>
<accession>A0A0F9HEK1</accession>
<keyword evidence="3" id="KW-1003">Cell membrane</keyword>
<comment type="similarity">
    <text evidence="2">Belongs to the NrfD family.</text>
</comment>
<feature type="transmembrane region" description="Helical" evidence="7">
    <location>
        <begin position="42"/>
        <end position="64"/>
    </location>
</feature>
<protein>
    <submittedName>
        <fullName evidence="8">Uncharacterized protein</fullName>
    </submittedName>
</protein>
<feature type="transmembrane region" description="Helical" evidence="7">
    <location>
        <begin position="195"/>
        <end position="220"/>
    </location>
</feature>
<evidence type="ECO:0000313" key="8">
    <source>
        <dbReference type="EMBL" id="KKL73517.1"/>
    </source>
</evidence>
<feature type="transmembrane region" description="Helical" evidence="7">
    <location>
        <begin position="76"/>
        <end position="96"/>
    </location>
</feature>
<proteinExistence type="inferred from homology"/>
<keyword evidence="5 7" id="KW-1133">Transmembrane helix</keyword>
<keyword evidence="4 7" id="KW-0812">Transmembrane</keyword>
<sequence length="234" mass="25530">MRVVRILGAIGIPLAIAFHGGVGALFGVVGARHFWNAPLVPLLFIVGALVSGGGLLTFISAFFLPNRGSKEHRDMVTFLGQITLGLLAVYLIMVWAEYSITFYADIPAASEPIYQVLGGPYPWVFWVFQIGLGAVVPIAMMTLRPRSVTWVGIATFLIAATFLATRLNIVIPGLIEPQLVGLDTAYVESRLSYDYFPSLMEWLVLIFVGAVATGLFYAGFRFLPLISRDKEVSS</sequence>
<keyword evidence="6 7" id="KW-0472">Membrane</keyword>
<feature type="transmembrane region" description="Helical" evidence="7">
    <location>
        <begin position="150"/>
        <end position="175"/>
    </location>
</feature>
<dbReference type="GO" id="GO:0005886">
    <property type="term" value="C:plasma membrane"/>
    <property type="evidence" value="ECO:0007669"/>
    <property type="project" value="UniProtKB-SubCell"/>
</dbReference>
<feature type="transmembrane region" description="Helical" evidence="7">
    <location>
        <begin position="123"/>
        <end position="143"/>
    </location>
</feature>
<gene>
    <name evidence="8" type="ORF">LCGC14_2074110</name>
</gene>
<evidence type="ECO:0000256" key="5">
    <source>
        <dbReference type="ARBA" id="ARBA00022989"/>
    </source>
</evidence>
<evidence type="ECO:0000256" key="6">
    <source>
        <dbReference type="ARBA" id="ARBA00023136"/>
    </source>
</evidence>
<dbReference type="PANTHER" id="PTHR34856:SF2">
    <property type="entry name" value="PROTEIN NRFD"/>
    <property type="match status" value="1"/>
</dbReference>
<name>A0A0F9HEK1_9ZZZZ</name>
<evidence type="ECO:0000256" key="3">
    <source>
        <dbReference type="ARBA" id="ARBA00022475"/>
    </source>
</evidence>
<dbReference type="Pfam" id="PF03916">
    <property type="entry name" value="NrfD"/>
    <property type="match status" value="1"/>
</dbReference>
<feature type="transmembrane region" description="Helical" evidence="7">
    <location>
        <begin position="7"/>
        <end position="30"/>
    </location>
</feature>
<dbReference type="AlphaFoldDB" id="A0A0F9HEK1"/>
<evidence type="ECO:0000256" key="4">
    <source>
        <dbReference type="ARBA" id="ARBA00022692"/>
    </source>
</evidence>
<dbReference type="InterPro" id="IPR005614">
    <property type="entry name" value="NrfD-like"/>
</dbReference>